<keyword evidence="2" id="KW-0812">Transmembrane</keyword>
<feature type="compositionally biased region" description="Polar residues" evidence="1">
    <location>
        <begin position="206"/>
        <end position="217"/>
    </location>
</feature>
<evidence type="ECO:0000256" key="1">
    <source>
        <dbReference type="SAM" id="MobiDB-lite"/>
    </source>
</evidence>
<dbReference type="EMBL" id="KQ414860">
    <property type="protein sequence ID" value="KOC60075.1"/>
    <property type="molecule type" value="Genomic_DNA"/>
</dbReference>
<proteinExistence type="predicted"/>
<feature type="transmembrane region" description="Helical" evidence="2">
    <location>
        <begin position="572"/>
        <end position="594"/>
    </location>
</feature>
<evidence type="ECO:0000313" key="4">
    <source>
        <dbReference type="Proteomes" id="UP000053825"/>
    </source>
</evidence>
<feature type="region of interest" description="Disordered" evidence="1">
    <location>
        <begin position="277"/>
        <end position="306"/>
    </location>
</feature>
<name>A0A0L7QN71_9HYME</name>
<keyword evidence="4" id="KW-1185">Reference proteome</keyword>
<feature type="compositionally biased region" description="Polar residues" evidence="1">
    <location>
        <begin position="385"/>
        <end position="397"/>
    </location>
</feature>
<dbReference type="OrthoDB" id="8185211at2759"/>
<sequence length="634" mass="72395">MRVRSPGDQVCGEWTACYKHVVTSEKQNGPGPQEVGTWIKSKRGQRLGDRAISDLEDASTCNFPPVPFQMAARGIIVLLLATLTLKDGQCSTRYFVKMRTNASELFKTKGDHSRVLVAPIAATHSPLYDETKAAFQDDGQRMIKDYPRNVDEPKNAFETSTFNPDVLNKFLEEYASKIKSSTEKYQRYPFRIVKPNEALALEVDEQTTQASSTNYEQVTKYEEDTNNSTQSTVDGLSETSNDTLKRNKYYGANSYEDRNGWVTLEAIPWSKSKISKWQATPSTQRPWPEVKPWDNKPGIGKPWASDYSVRPIYENNKPWYEKPKPTWPETSNEKPWQKPTTRPSFYSEKPEESQAQKWPPERPSWNKYSDRPNSDIITDNRPANFPNNWNRPQPTKPSYQFLDKYPEKNQAEENNDWHDFPTRFDDRLRPSTERPGFSQYQYVNNHPQSYPGNGDGQWVLLSTNRGYSKSRQRSMKTEPVENATKSVAVRGEEPDPAIAVMTSKRQVRLTVLPSINGTNTTTSHGGLLEVEKTFKSVDQSRKEYEMEKHTLPTILKKRPIRNTLGNQASSSAVLAAVGAGILPATMAMMIPMILGRRKRDLMASGLRLLDHRDDSVTNIHRLAIESRARGRRQR</sequence>
<dbReference type="AlphaFoldDB" id="A0A0L7QN71"/>
<organism evidence="3 4">
    <name type="scientific">Habropoda laboriosa</name>
    <dbReference type="NCBI Taxonomy" id="597456"/>
    <lineage>
        <taxon>Eukaryota</taxon>
        <taxon>Metazoa</taxon>
        <taxon>Ecdysozoa</taxon>
        <taxon>Arthropoda</taxon>
        <taxon>Hexapoda</taxon>
        <taxon>Insecta</taxon>
        <taxon>Pterygota</taxon>
        <taxon>Neoptera</taxon>
        <taxon>Endopterygota</taxon>
        <taxon>Hymenoptera</taxon>
        <taxon>Apocrita</taxon>
        <taxon>Aculeata</taxon>
        <taxon>Apoidea</taxon>
        <taxon>Anthophila</taxon>
        <taxon>Apidae</taxon>
        <taxon>Habropoda</taxon>
    </lineage>
</organism>
<evidence type="ECO:0000256" key="2">
    <source>
        <dbReference type="SAM" id="Phobius"/>
    </source>
</evidence>
<feature type="compositionally biased region" description="Polar residues" evidence="1">
    <location>
        <begin position="226"/>
        <end position="241"/>
    </location>
</feature>
<keyword evidence="2" id="KW-1133">Transmembrane helix</keyword>
<evidence type="ECO:0000313" key="3">
    <source>
        <dbReference type="EMBL" id="KOC60075.1"/>
    </source>
</evidence>
<feature type="region of interest" description="Disordered" evidence="1">
    <location>
        <begin position="205"/>
        <end position="241"/>
    </location>
</feature>
<feature type="region of interest" description="Disordered" evidence="1">
    <location>
        <begin position="318"/>
        <end position="397"/>
    </location>
</feature>
<dbReference type="Proteomes" id="UP000053825">
    <property type="component" value="Unassembled WGS sequence"/>
</dbReference>
<dbReference type="STRING" id="597456.A0A0L7QN71"/>
<gene>
    <name evidence="3" type="ORF">WH47_09215</name>
</gene>
<protein>
    <submittedName>
        <fullName evidence="3">Uncharacterized protein</fullName>
    </submittedName>
</protein>
<accession>A0A0L7QN71</accession>
<keyword evidence="2" id="KW-0472">Membrane</keyword>
<reference evidence="3 4" key="1">
    <citation type="submission" date="2015-07" db="EMBL/GenBank/DDBJ databases">
        <title>The genome of Habropoda laboriosa.</title>
        <authorList>
            <person name="Pan H."/>
            <person name="Kapheim K."/>
        </authorList>
    </citation>
    <scope>NUCLEOTIDE SEQUENCE [LARGE SCALE GENOMIC DNA]</scope>
    <source>
        <strain evidence="3">0110345459</strain>
    </source>
</reference>